<keyword evidence="4" id="KW-1185">Reference proteome</keyword>
<name>A0A8C1JHD6_CYPCA</name>
<evidence type="ECO:0000256" key="1">
    <source>
        <dbReference type="SAM" id="MobiDB-lite"/>
    </source>
</evidence>
<dbReference type="GO" id="GO:0004792">
    <property type="term" value="F:thiosulfate-cyanide sulfurtransferase activity"/>
    <property type="evidence" value="ECO:0007669"/>
    <property type="project" value="InterPro"/>
</dbReference>
<organism evidence="3 4">
    <name type="scientific">Cyprinus carpio</name>
    <name type="common">Common carp</name>
    <dbReference type="NCBI Taxonomy" id="7962"/>
    <lineage>
        <taxon>Eukaryota</taxon>
        <taxon>Metazoa</taxon>
        <taxon>Chordata</taxon>
        <taxon>Craniata</taxon>
        <taxon>Vertebrata</taxon>
        <taxon>Euteleostomi</taxon>
        <taxon>Actinopterygii</taxon>
        <taxon>Neopterygii</taxon>
        <taxon>Teleostei</taxon>
        <taxon>Ostariophysi</taxon>
        <taxon>Cypriniformes</taxon>
        <taxon>Cyprinidae</taxon>
        <taxon>Cyprininae</taxon>
        <taxon>Cyprinus</taxon>
    </lineage>
</organism>
<sequence>MAGVLWMLLVVFCPLVLSESGDDDGSDKDVTCTSTLTLKQSNLTCSLNYEPAEEVFTRLCKTEGIKECKKATFGPGEITFQDLGVLGEYTLQIRDEIFETIKLSKIVKIPAPEMKLATYMEDTEDVFIWFEFSHDYVRKPKFELEIWGDKLEEPMSLTITYQNFSISRERLGGDGLYYTRVRAKPVEFFDGSWSEWSSNASFTMKSWLHHHLLCRSGAHHCFGDLAMENTHKRLHYTKHPTPEGNSCTNAQGNSIYHVCCCFIEIKHGTLSILILTFFFFRFQGLPFTFSPEIFSDVFIHRVDYVDEKPSGPELQDDLDEQRYSQASSSSTSLSEMDMKADEWLPRDQSNLKIRLLDEPDLLKERENGSTQSTTAPRRECKDEAYVTMSSLFNTQ</sequence>
<dbReference type="PROSITE" id="PS01355">
    <property type="entry name" value="HEMATOPO_REC_S_F1"/>
    <property type="match status" value="1"/>
</dbReference>
<dbReference type="PROSITE" id="PS00683">
    <property type="entry name" value="RHODANESE_2"/>
    <property type="match status" value="1"/>
</dbReference>
<dbReference type="InterPro" id="IPR013783">
    <property type="entry name" value="Ig-like_fold"/>
</dbReference>
<keyword evidence="2" id="KW-0732">Signal</keyword>
<dbReference type="GO" id="GO:0046427">
    <property type="term" value="P:positive regulation of receptor signaling pathway via JAK-STAT"/>
    <property type="evidence" value="ECO:0007669"/>
    <property type="project" value="TreeGrafter"/>
</dbReference>
<dbReference type="Ensembl" id="ENSCCRT00010035653.1">
    <property type="protein sequence ID" value="ENSCCRP00010032498.1"/>
    <property type="gene ID" value="ENSCCRG00010013850.1"/>
</dbReference>
<feature type="signal peptide" evidence="2">
    <location>
        <begin position="1"/>
        <end position="18"/>
    </location>
</feature>
<feature type="region of interest" description="Disordered" evidence="1">
    <location>
        <begin position="310"/>
        <end position="339"/>
    </location>
</feature>
<reference evidence="3" key="2">
    <citation type="submission" date="2025-09" db="UniProtKB">
        <authorList>
            <consortium name="Ensembl"/>
        </authorList>
    </citation>
    <scope>IDENTIFICATION</scope>
</reference>
<protein>
    <submittedName>
        <fullName evidence="3">Interleukin 7 receptor</fullName>
    </submittedName>
</protein>
<reference evidence="3" key="1">
    <citation type="submission" date="2025-08" db="UniProtKB">
        <authorList>
            <consortium name="Ensembl"/>
        </authorList>
    </citation>
    <scope>IDENTIFICATION</scope>
</reference>
<dbReference type="PANTHER" id="PTHR23037:SF27">
    <property type="entry name" value="INTERLEUKIN-7 RECEPTOR SUBUNIT ALPHA"/>
    <property type="match status" value="1"/>
</dbReference>
<feature type="chain" id="PRO_5034565029" evidence="2">
    <location>
        <begin position="19"/>
        <end position="395"/>
    </location>
</feature>
<accession>A0A8C1JHD6</accession>
<dbReference type="GO" id="GO:0004896">
    <property type="term" value="F:cytokine receptor activity"/>
    <property type="evidence" value="ECO:0007669"/>
    <property type="project" value="InterPro"/>
</dbReference>
<feature type="compositionally biased region" description="Low complexity" evidence="1">
    <location>
        <begin position="324"/>
        <end position="334"/>
    </location>
</feature>
<evidence type="ECO:0000256" key="2">
    <source>
        <dbReference type="SAM" id="SignalP"/>
    </source>
</evidence>
<evidence type="ECO:0000313" key="4">
    <source>
        <dbReference type="Proteomes" id="UP000694427"/>
    </source>
</evidence>
<dbReference type="Gene3D" id="2.60.40.10">
    <property type="entry name" value="Immunoglobulins"/>
    <property type="match status" value="1"/>
</dbReference>
<evidence type="ECO:0000313" key="3">
    <source>
        <dbReference type="Ensembl" id="ENSCCRP00010032498.1"/>
    </source>
</evidence>
<dbReference type="GO" id="GO:0009897">
    <property type="term" value="C:external side of plasma membrane"/>
    <property type="evidence" value="ECO:0007669"/>
    <property type="project" value="TreeGrafter"/>
</dbReference>
<dbReference type="InterPro" id="IPR001307">
    <property type="entry name" value="Thiosulphate_STrfase_CS"/>
</dbReference>
<dbReference type="Proteomes" id="UP000694427">
    <property type="component" value="Unplaced"/>
</dbReference>
<dbReference type="InterPro" id="IPR003531">
    <property type="entry name" value="Hempt_rcpt_S_F1_CS"/>
</dbReference>
<dbReference type="PANTHER" id="PTHR23037">
    <property type="entry name" value="CYTOKINE RECEPTOR"/>
    <property type="match status" value="1"/>
</dbReference>
<dbReference type="AlphaFoldDB" id="A0A8C1JHD6"/>
<dbReference type="GO" id="GO:0030097">
    <property type="term" value="P:hemopoiesis"/>
    <property type="evidence" value="ECO:0007669"/>
    <property type="project" value="TreeGrafter"/>
</dbReference>
<proteinExistence type="predicted"/>